<dbReference type="Pfam" id="PF00621">
    <property type="entry name" value="RhoGEF"/>
    <property type="match status" value="1"/>
</dbReference>
<dbReference type="PANTHER" id="PTHR13217:SF11">
    <property type="entry name" value="PLECKSTRIN HOMOLOGY DOMAIN-CONTAINING FAMILY G MEMBER 5"/>
    <property type="match status" value="1"/>
</dbReference>
<dbReference type="CDD" id="cd00160">
    <property type="entry name" value="RhoGEF"/>
    <property type="match status" value="1"/>
</dbReference>
<organism evidence="3 4">
    <name type="scientific">Macrostomum lignano</name>
    <dbReference type="NCBI Taxonomy" id="282301"/>
    <lineage>
        <taxon>Eukaryota</taxon>
        <taxon>Metazoa</taxon>
        <taxon>Spiralia</taxon>
        <taxon>Lophotrochozoa</taxon>
        <taxon>Platyhelminthes</taxon>
        <taxon>Rhabditophora</taxon>
        <taxon>Macrostomorpha</taxon>
        <taxon>Macrostomida</taxon>
        <taxon>Macrostomidae</taxon>
        <taxon>Macrostomum</taxon>
    </lineage>
</organism>
<gene>
    <name evidence="3" type="ORF">BOX15_Mlig022468g1</name>
</gene>
<dbReference type="GO" id="GO:0007266">
    <property type="term" value="P:Rho protein signal transduction"/>
    <property type="evidence" value="ECO:0007669"/>
    <property type="project" value="TreeGrafter"/>
</dbReference>
<feature type="compositionally biased region" description="Polar residues" evidence="1">
    <location>
        <begin position="88"/>
        <end position="102"/>
    </location>
</feature>
<dbReference type="PROSITE" id="PS00741">
    <property type="entry name" value="DH_1"/>
    <property type="match status" value="1"/>
</dbReference>
<evidence type="ECO:0000313" key="3">
    <source>
        <dbReference type="EMBL" id="PAA65664.1"/>
    </source>
</evidence>
<dbReference type="InterPro" id="IPR035899">
    <property type="entry name" value="DBL_dom_sf"/>
</dbReference>
<evidence type="ECO:0000313" key="4">
    <source>
        <dbReference type="Proteomes" id="UP000215902"/>
    </source>
</evidence>
<dbReference type="InterPro" id="IPR040181">
    <property type="entry name" value="PKHG5/7"/>
</dbReference>
<name>A0A267EXF7_9PLAT</name>
<keyword evidence="4" id="KW-1185">Reference proteome</keyword>
<feature type="region of interest" description="Disordered" evidence="1">
    <location>
        <begin position="1"/>
        <end position="21"/>
    </location>
</feature>
<dbReference type="Proteomes" id="UP000215902">
    <property type="component" value="Unassembled WGS sequence"/>
</dbReference>
<dbReference type="SMART" id="SM00233">
    <property type="entry name" value="PH"/>
    <property type="match status" value="1"/>
</dbReference>
<dbReference type="SUPFAM" id="SSF50729">
    <property type="entry name" value="PH domain-like"/>
    <property type="match status" value="1"/>
</dbReference>
<feature type="region of interest" description="Disordered" evidence="1">
    <location>
        <begin position="87"/>
        <end position="107"/>
    </location>
</feature>
<reference evidence="3 4" key="1">
    <citation type="submission" date="2017-06" db="EMBL/GenBank/DDBJ databases">
        <title>A platform for efficient transgenesis in Macrostomum lignano, a flatworm model organism for stem cell research.</title>
        <authorList>
            <person name="Berezikov E."/>
        </authorList>
    </citation>
    <scope>NUCLEOTIDE SEQUENCE [LARGE SCALE GENOMIC DNA]</scope>
    <source>
        <strain evidence="3">DV1</strain>
        <tissue evidence="3">Whole organism</tissue>
    </source>
</reference>
<dbReference type="STRING" id="282301.A0A267EXF7"/>
<dbReference type="GO" id="GO:0005085">
    <property type="term" value="F:guanyl-nucleotide exchange factor activity"/>
    <property type="evidence" value="ECO:0007669"/>
    <property type="project" value="InterPro"/>
</dbReference>
<feature type="compositionally biased region" description="Polar residues" evidence="1">
    <location>
        <begin position="162"/>
        <end position="172"/>
    </location>
</feature>
<comment type="caution">
    <text evidence="3">The sequence shown here is derived from an EMBL/GenBank/DDBJ whole genome shotgun (WGS) entry which is preliminary data.</text>
</comment>
<dbReference type="InterPro" id="IPR001849">
    <property type="entry name" value="PH_domain"/>
</dbReference>
<proteinExistence type="predicted"/>
<feature type="domain" description="DH" evidence="2">
    <location>
        <begin position="270"/>
        <end position="470"/>
    </location>
</feature>
<evidence type="ECO:0000256" key="1">
    <source>
        <dbReference type="SAM" id="MobiDB-lite"/>
    </source>
</evidence>
<dbReference type="EMBL" id="NIVC01001630">
    <property type="protein sequence ID" value="PAA65664.1"/>
    <property type="molecule type" value="Genomic_DNA"/>
</dbReference>
<accession>A0A267EXF7</accession>
<sequence>MAATSGPADKEVPAAAAAASAASVATFNTSPTLQSQEGVEDFSAFERQLSLSQSIGEELRPRLHRRNQFIFSRKTALSMDQCPLAPASWSQAPSPTPLQSGTAMAVHSHSGSDTGLLLADSSVSRIASRIAQSMDNVQKRRSVTDSNHLRVLHDSLTSLTHRITGAPGSQESLPADQSAASPGGAVASLTSLSQPPQVHHVKSNSAGGRSRKKTKDNRDKLADCLRLCEHSSAMPKPDNQEQLESLGLELEPSWDRVVAPENTTTAKAVKQQAAIWELLQTEVNILRHLKTIIEVHMTVLRHLQSSANLLADVSSDQLFPGILPVFQAHRALWTEHLQPALVSARQSGLPMRPTAFYRGFTSFREIFAPSAQYCLRIAEAKDYLKILEKNEVFADFLKWAQRVSQRNYNSEDGAVDLQLGSLLTMPLQRVMKYGLLLQEILRHTEDGEERLALESMISHVTSFCNELNSTYRAKCDQAELRGVADRIEDAKLPDWIDGLGDETATVLESYRLNLMRPMPHNGQLRRRISEGDVRFKDEKGKWNDAKCLLFTDLLLLAKSSKRNSLRLLRPPLRLDRLVLHKLSDPNNSLLLVALTDFGSVDCLMCLACDSQKATDEWSDRISQARILLAAQLQQQQQQLQQQKTVALQPSAPSLQPQTSVDAVRLRNHHQQHPVHQQQQRSATVAIATSSYSTISSNSSQQLHYTRSSGDMESLLTTTISVTHHHQQQQQHQRYTTHLSSFTDVEPATIDSTGTGSVGIAAASAVSGVEDQQDARRSSHV</sequence>
<dbReference type="Gene3D" id="2.30.29.30">
    <property type="entry name" value="Pleckstrin-homology domain (PH domain)/Phosphotyrosine-binding domain (PTB)"/>
    <property type="match status" value="1"/>
</dbReference>
<dbReference type="Gene3D" id="1.20.900.10">
    <property type="entry name" value="Dbl homology (DH) domain"/>
    <property type="match status" value="1"/>
</dbReference>
<evidence type="ECO:0000259" key="2">
    <source>
        <dbReference type="PROSITE" id="PS50010"/>
    </source>
</evidence>
<dbReference type="InterPro" id="IPR011993">
    <property type="entry name" value="PH-like_dom_sf"/>
</dbReference>
<dbReference type="SMART" id="SM00325">
    <property type="entry name" value="RhoGEF"/>
    <property type="match status" value="1"/>
</dbReference>
<dbReference type="PROSITE" id="PS50010">
    <property type="entry name" value="DH_2"/>
    <property type="match status" value="1"/>
</dbReference>
<dbReference type="InterPro" id="IPR001331">
    <property type="entry name" value="GDS_CDC24_CS"/>
</dbReference>
<dbReference type="PANTHER" id="PTHR13217">
    <property type="entry name" value="PLECKSTRIN HOMOLOGY DOMAIN-CONTAINING FAMILY G MEMBER 7"/>
    <property type="match status" value="1"/>
</dbReference>
<feature type="region of interest" description="Disordered" evidence="1">
    <location>
        <begin position="162"/>
        <end position="219"/>
    </location>
</feature>
<dbReference type="SUPFAM" id="SSF48065">
    <property type="entry name" value="DBL homology domain (DH-domain)"/>
    <property type="match status" value="1"/>
</dbReference>
<dbReference type="AlphaFoldDB" id="A0A267EXF7"/>
<protein>
    <recommendedName>
        <fullName evidence="2">DH domain-containing protein</fullName>
    </recommendedName>
</protein>
<dbReference type="OrthoDB" id="660555at2759"/>
<dbReference type="InterPro" id="IPR000219">
    <property type="entry name" value="DH_dom"/>
</dbReference>